<keyword evidence="2" id="KW-1185">Reference proteome</keyword>
<comment type="caution">
    <text evidence="1">The sequence shown here is derived from an EMBL/GenBank/DDBJ whole genome shotgun (WGS) entry which is preliminary data.</text>
</comment>
<sequence>MSLPWIRKTYRVPARRGGRVRYTGCGRNKLGTIRSANGGHLNIQLDGWKFSMPFHPTWELEYLDQGAFQ</sequence>
<dbReference type="RefSeq" id="WP_145072249.1">
    <property type="nucleotide sequence ID" value="NZ_JACIIY010000005.1"/>
</dbReference>
<organism evidence="1 2">
    <name type="scientific">Sphingobium wenxiniae (strain DSM 21828 / CGMCC 1.7748 / JZ-1)</name>
    <dbReference type="NCBI Taxonomy" id="595605"/>
    <lineage>
        <taxon>Bacteria</taxon>
        <taxon>Pseudomonadati</taxon>
        <taxon>Pseudomonadota</taxon>
        <taxon>Alphaproteobacteria</taxon>
        <taxon>Sphingomonadales</taxon>
        <taxon>Sphingomonadaceae</taxon>
        <taxon>Sphingobium</taxon>
    </lineage>
</organism>
<dbReference type="AlphaFoldDB" id="A0A562KLA7"/>
<reference evidence="1 2" key="1">
    <citation type="journal article" date="2015" name="Stand. Genomic Sci.">
        <title>Genomic Encyclopedia of Bacterial and Archaeal Type Strains, Phase III: the genomes of soil and plant-associated and newly described type strains.</title>
        <authorList>
            <person name="Whitman W.B."/>
            <person name="Woyke T."/>
            <person name="Klenk H.P."/>
            <person name="Zhou Y."/>
            <person name="Lilburn T.G."/>
            <person name="Beck B.J."/>
            <person name="De Vos P."/>
            <person name="Vandamme P."/>
            <person name="Eisen J.A."/>
            <person name="Garrity G."/>
            <person name="Hugenholtz P."/>
            <person name="Kyrpides N.C."/>
        </authorList>
    </citation>
    <scope>NUCLEOTIDE SEQUENCE [LARGE SCALE GENOMIC DNA]</scope>
    <source>
        <strain evidence="1 2">CGMCC 1.7748</strain>
    </source>
</reference>
<evidence type="ECO:0000313" key="2">
    <source>
        <dbReference type="Proteomes" id="UP000316624"/>
    </source>
</evidence>
<protein>
    <submittedName>
        <fullName evidence="1">Uncharacterized protein</fullName>
    </submittedName>
</protein>
<name>A0A562KLA7_SPHWJ</name>
<evidence type="ECO:0000313" key="1">
    <source>
        <dbReference type="EMBL" id="TWH96045.1"/>
    </source>
</evidence>
<gene>
    <name evidence="1" type="ORF">IQ35_01134</name>
</gene>
<accession>A0A562KLA7</accession>
<proteinExistence type="predicted"/>
<dbReference type="EMBL" id="VLKK01000003">
    <property type="protein sequence ID" value="TWH96045.1"/>
    <property type="molecule type" value="Genomic_DNA"/>
</dbReference>
<dbReference type="Proteomes" id="UP000316624">
    <property type="component" value="Unassembled WGS sequence"/>
</dbReference>